<comment type="caution">
    <text evidence="2">The sequence shown here is derived from an EMBL/GenBank/DDBJ whole genome shotgun (WGS) entry which is preliminary data.</text>
</comment>
<accession>A0AAV1K092</accession>
<protein>
    <submittedName>
        <fullName evidence="2">Uncharacterized protein</fullName>
    </submittedName>
</protein>
<reference evidence="2 3" key="1">
    <citation type="submission" date="2023-11" db="EMBL/GenBank/DDBJ databases">
        <authorList>
            <person name="Okamura Y."/>
        </authorList>
    </citation>
    <scope>NUCLEOTIDE SEQUENCE [LARGE SCALE GENOMIC DNA]</scope>
</reference>
<evidence type="ECO:0000256" key="1">
    <source>
        <dbReference type="SAM" id="Phobius"/>
    </source>
</evidence>
<evidence type="ECO:0000313" key="2">
    <source>
        <dbReference type="EMBL" id="CAK1555180.1"/>
    </source>
</evidence>
<evidence type="ECO:0000313" key="3">
    <source>
        <dbReference type="Proteomes" id="UP001497472"/>
    </source>
</evidence>
<sequence length="90" mass="10074">MSKGDAHAQVIRYQKNIIDTKGYQSSPPKRVQTSHSVIRPELNRKSGGRHRQLLFVLSTCIASSCPLSAGSNFIFDKVNVPQFWATDRVT</sequence>
<feature type="transmembrane region" description="Helical" evidence="1">
    <location>
        <begin position="53"/>
        <end position="75"/>
    </location>
</feature>
<keyword evidence="1" id="KW-1133">Transmembrane helix</keyword>
<keyword evidence="1" id="KW-0812">Transmembrane</keyword>
<keyword evidence="3" id="KW-1185">Reference proteome</keyword>
<dbReference type="AlphaFoldDB" id="A0AAV1K092"/>
<gene>
    <name evidence="2" type="ORF">LNINA_LOCUS14016</name>
</gene>
<organism evidence="2 3">
    <name type="scientific">Leptosia nina</name>
    <dbReference type="NCBI Taxonomy" id="320188"/>
    <lineage>
        <taxon>Eukaryota</taxon>
        <taxon>Metazoa</taxon>
        <taxon>Ecdysozoa</taxon>
        <taxon>Arthropoda</taxon>
        <taxon>Hexapoda</taxon>
        <taxon>Insecta</taxon>
        <taxon>Pterygota</taxon>
        <taxon>Neoptera</taxon>
        <taxon>Endopterygota</taxon>
        <taxon>Lepidoptera</taxon>
        <taxon>Glossata</taxon>
        <taxon>Ditrysia</taxon>
        <taxon>Papilionoidea</taxon>
        <taxon>Pieridae</taxon>
        <taxon>Pierinae</taxon>
        <taxon>Leptosia</taxon>
    </lineage>
</organism>
<name>A0AAV1K092_9NEOP</name>
<dbReference type="Proteomes" id="UP001497472">
    <property type="component" value="Unassembled WGS sequence"/>
</dbReference>
<proteinExistence type="predicted"/>
<keyword evidence="1" id="KW-0472">Membrane</keyword>
<dbReference type="EMBL" id="CAVLEF010000280">
    <property type="protein sequence ID" value="CAK1555180.1"/>
    <property type="molecule type" value="Genomic_DNA"/>
</dbReference>